<dbReference type="OrthoDB" id="3936150at2759"/>
<dbReference type="Pfam" id="PF07690">
    <property type="entry name" value="MFS_1"/>
    <property type="match status" value="1"/>
</dbReference>
<evidence type="ECO:0000313" key="9">
    <source>
        <dbReference type="EMBL" id="EAW10781.1"/>
    </source>
</evidence>
<dbReference type="HOGENOM" id="CLU_008455_8_5_1"/>
<dbReference type="PANTHER" id="PTHR23502">
    <property type="entry name" value="MAJOR FACILITATOR SUPERFAMILY"/>
    <property type="match status" value="1"/>
</dbReference>
<feature type="transmembrane region" description="Helical" evidence="7">
    <location>
        <begin position="498"/>
        <end position="515"/>
    </location>
</feature>
<feature type="transmembrane region" description="Helical" evidence="7">
    <location>
        <begin position="262"/>
        <end position="280"/>
    </location>
</feature>
<evidence type="ECO:0000313" key="10">
    <source>
        <dbReference type="Proteomes" id="UP000006701"/>
    </source>
</evidence>
<dbReference type="PANTHER" id="PTHR23502:SF5">
    <property type="entry name" value="QUINIDINE RESISTANCE PROTEIN 3"/>
    <property type="match status" value="1"/>
</dbReference>
<evidence type="ECO:0000256" key="3">
    <source>
        <dbReference type="ARBA" id="ARBA00022692"/>
    </source>
</evidence>
<feature type="transmembrane region" description="Helical" evidence="7">
    <location>
        <begin position="204"/>
        <end position="222"/>
    </location>
</feature>
<dbReference type="SUPFAM" id="SSF103473">
    <property type="entry name" value="MFS general substrate transporter"/>
    <property type="match status" value="1"/>
</dbReference>
<dbReference type="Gene3D" id="1.20.1250.20">
    <property type="entry name" value="MFS general substrate transporter like domains"/>
    <property type="match status" value="1"/>
</dbReference>
<evidence type="ECO:0000256" key="5">
    <source>
        <dbReference type="ARBA" id="ARBA00023136"/>
    </source>
</evidence>
<name>A1CIS6_ASPCL</name>
<evidence type="ECO:0000256" key="6">
    <source>
        <dbReference type="SAM" id="MobiDB-lite"/>
    </source>
</evidence>
<dbReference type="RefSeq" id="XP_001272207.1">
    <property type="nucleotide sequence ID" value="XM_001272206.1"/>
</dbReference>
<dbReference type="InterPro" id="IPR011701">
    <property type="entry name" value="MFS"/>
</dbReference>
<dbReference type="EMBL" id="DS027054">
    <property type="protein sequence ID" value="EAW10781.1"/>
    <property type="molecule type" value="Genomic_DNA"/>
</dbReference>
<feature type="transmembrane region" description="Helical" evidence="7">
    <location>
        <begin position="140"/>
        <end position="160"/>
    </location>
</feature>
<feature type="transmembrane region" description="Helical" evidence="7">
    <location>
        <begin position="172"/>
        <end position="198"/>
    </location>
</feature>
<feature type="transmembrane region" description="Helical" evidence="7">
    <location>
        <begin position="371"/>
        <end position="390"/>
    </location>
</feature>
<feature type="transmembrane region" description="Helical" evidence="7">
    <location>
        <begin position="454"/>
        <end position="477"/>
    </location>
</feature>
<evidence type="ECO:0000256" key="1">
    <source>
        <dbReference type="ARBA" id="ARBA00004141"/>
    </source>
</evidence>
<feature type="region of interest" description="Disordered" evidence="6">
    <location>
        <begin position="23"/>
        <end position="74"/>
    </location>
</feature>
<dbReference type="eggNOG" id="KOG0255">
    <property type="taxonomic scope" value="Eukaryota"/>
</dbReference>
<dbReference type="AlphaFoldDB" id="A1CIS6"/>
<reference evidence="9 10" key="1">
    <citation type="journal article" date="2008" name="PLoS Genet.">
        <title>Genomic islands in the pathogenic filamentous fungus Aspergillus fumigatus.</title>
        <authorList>
            <person name="Fedorova N.D."/>
            <person name="Khaldi N."/>
            <person name="Joardar V.S."/>
            <person name="Maiti R."/>
            <person name="Amedeo P."/>
            <person name="Anderson M.J."/>
            <person name="Crabtree J."/>
            <person name="Silva J.C."/>
            <person name="Badger J.H."/>
            <person name="Albarraq A."/>
            <person name="Angiuoli S."/>
            <person name="Bussey H."/>
            <person name="Bowyer P."/>
            <person name="Cotty P.J."/>
            <person name="Dyer P.S."/>
            <person name="Egan A."/>
            <person name="Galens K."/>
            <person name="Fraser-Liggett C.M."/>
            <person name="Haas B.J."/>
            <person name="Inman J.M."/>
            <person name="Kent R."/>
            <person name="Lemieux S."/>
            <person name="Malavazi I."/>
            <person name="Orvis J."/>
            <person name="Roemer T."/>
            <person name="Ronning C.M."/>
            <person name="Sundaram J.P."/>
            <person name="Sutton G."/>
            <person name="Turner G."/>
            <person name="Venter J.C."/>
            <person name="White O.R."/>
            <person name="Whitty B.R."/>
            <person name="Youngman P."/>
            <person name="Wolfe K.H."/>
            <person name="Goldman G.H."/>
            <person name="Wortman J.R."/>
            <person name="Jiang B."/>
            <person name="Denning D.W."/>
            <person name="Nierman W.C."/>
        </authorList>
    </citation>
    <scope>NUCLEOTIDE SEQUENCE [LARGE SCALE GENOMIC DNA]</scope>
    <source>
        <strain evidence="10">ATCC 1007 / CBS 513.65 / DSM 816 / NCTC 3887 / NRRL 1</strain>
    </source>
</reference>
<dbReference type="PROSITE" id="PS50850">
    <property type="entry name" value="MFS"/>
    <property type="match status" value="1"/>
</dbReference>
<feature type="compositionally biased region" description="Basic and acidic residues" evidence="6">
    <location>
        <begin position="38"/>
        <end position="56"/>
    </location>
</feature>
<comment type="subcellular location">
    <subcellularLocation>
        <location evidence="1">Membrane</location>
        <topology evidence="1">Multi-pass membrane protein</topology>
    </subcellularLocation>
</comment>
<protein>
    <submittedName>
        <fullName evidence="9">MFS multidrug resistance transporter, putative</fullName>
    </submittedName>
</protein>
<keyword evidence="5 7" id="KW-0472">Membrane</keyword>
<evidence type="ECO:0000256" key="2">
    <source>
        <dbReference type="ARBA" id="ARBA00022448"/>
    </source>
</evidence>
<dbReference type="GO" id="GO:0015203">
    <property type="term" value="F:polyamine transmembrane transporter activity"/>
    <property type="evidence" value="ECO:0007669"/>
    <property type="project" value="TreeGrafter"/>
</dbReference>
<dbReference type="InterPro" id="IPR020846">
    <property type="entry name" value="MFS_dom"/>
</dbReference>
<proteinExistence type="predicted"/>
<keyword evidence="3 7" id="KW-0812">Transmembrane</keyword>
<dbReference type="CDD" id="cd17323">
    <property type="entry name" value="MFS_Tpo1_MDR_like"/>
    <property type="match status" value="1"/>
</dbReference>
<accession>A1CIS6</accession>
<dbReference type="Proteomes" id="UP000006701">
    <property type="component" value="Unassembled WGS sequence"/>
</dbReference>
<organism evidence="9 10">
    <name type="scientific">Aspergillus clavatus (strain ATCC 1007 / CBS 513.65 / DSM 816 / NCTC 3887 / NRRL 1 / QM 1276 / 107)</name>
    <dbReference type="NCBI Taxonomy" id="344612"/>
    <lineage>
        <taxon>Eukaryota</taxon>
        <taxon>Fungi</taxon>
        <taxon>Dikarya</taxon>
        <taxon>Ascomycota</taxon>
        <taxon>Pezizomycotina</taxon>
        <taxon>Eurotiomycetes</taxon>
        <taxon>Eurotiomycetidae</taxon>
        <taxon>Eurotiales</taxon>
        <taxon>Aspergillaceae</taxon>
        <taxon>Aspergillus</taxon>
        <taxon>Aspergillus subgen. Fumigati</taxon>
    </lineage>
</organism>
<evidence type="ECO:0000256" key="4">
    <source>
        <dbReference type="ARBA" id="ARBA00022989"/>
    </source>
</evidence>
<feature type="transmembrane region" description="Helical" evidence="7">
    <location>
        <begin position="341"/>
        <end position="359"/>
    </location>
</feature>
<dbReference type="FunFam" id="1.20.1250.20:FF:000172">
    <property type="entry name" value="MFS multidrug resistance transporter"/>
    <property type="match status" value="1"/>
</dbReference>
<dbReference type="GO" id="GO:0010509">
    <property type="term" value="P:intracellular polyamine homeostasis"/>
    <property type="evidence" value="ECO:0007669"/>
    <property type="project" value="TreeGrafter"/>
</dbReference>
<feature type="transmembrane region" description="Helical" evidence="7">
    <location>
        <begin position="521"/>
        <end position="544"/>
    </location>
</feature>
<dbReference type="GO" id="GO:0005886">
    <property type="term" value="C:plasma membrane"/>
    <property type="evidence" value="ECO:0007669"/>
    <property type="project" value="TreeGrafter"/>
</dbReference>
<evidence type="ECO:0000259" key="8">
    <source>
        <dbReference type="PROSITE" id="PS50850"/>
    </source>
</evidence>
<dbReference type="VEuPathDB" id="FungiDB:ACLA_052540"/>
<dbReference type="OMA" id="IFSMATT"/>
<evidence type="ECO:0000256" key="7">
    <source>
        <dbReference type="SAM" id="Phobius"/>
    </source>
</evidence>
<dbReference type="KEGG" id="act:ACLA_052540"/>
<dbReference type="InterPro" id="IPR036259">
    <property type="entry name" value="MFS_trans_sf"/>
</dbReference>
<feature type="compositionally biased region" description="Polar residues" evidence="6">
    <location>
        <begin position="23"/>
        <end position="34"/>
    </location>
</feature>
<keyword evidence="2" id="KW-0813">Transport</keyword>
<feature type="domain" description="Major facilitator superfamily (MFS) profile" evidence="8">
    <location>
        <begin position="106"/>
        <end position="546"/>
    </location>
</feature>
<feature type="transmembrane region" description="Helical" evidence="7">
    <location>
        <begin position="104"/>
        <end position="128"/>
    </location>
</feature>
<keyword evidence="4 7" id="KW-1133">Transmembrane helix</keyword>
<feature type="transmembrane region" description="Helical" evidence="7">
    <location>
        <begin position="234"/>
        <end position="256"/>
    </location>
</feature>
<sequence>MPSSKLGNEGIQELKSSETAYTDALNTVPQSTEDGNNDVDKELHDSHTAMEGKDIETNYPPSSSDAENDPPVTVPRLKRRGLFGQLTLLAEVENPKVYPRKTKWFITFIVAMAGSTAPMGSAILFPSLSQISKEMNASTTVANLNISLYMLSMSIFPLWWSSFSERLGRRTIYLVSFCLFVIFNVLSALSSSIAMLIVMRMLSGGASASVQAVGAGTIADMWDPQERGRAMGIFYLGPLCGPLIAPIVGGALAERWGWRSTMWFSAVYGGILVIFIFLALPETLARKSPVAEDDSRAPVERHLSRISSRQVVHFTARWLKVLKMILIDPLKIVLYLRYPPVLLTVYYASITFGSLYVLNVSVEHTFGASPYNFSTLIVGCLYIPNSLGYITASTFGGRWMDNIMQREAKRANRYDEKGKLIYRPEDRMRENAWLGAFLYPAALIWYGWTAEKGVFWFAPMVANFFFGVGSMLIFSMATTMLTEFMPKKSSAGVALNNFMRNIFSCIGSLVTAPIIDAIGNGWLFTILGLVAFASSSVIFAMKVFGPRWRKSMDGLSH</sequence>
<feature type="transmembrane region" description="Helical" evidence="7">
    <location>
        <begin position="431"/>
        <end position="448"/>
    </location>
</feature>
<gene>
    <name evidence="9" type="ORF">ACLA_052540</name>
</gene>
<dbReference type="GeneID" id="4703854"/>
<keyword evidence="10" id="KW-1185">Reference proteome</keyword>